<proteinExistence type="predicted"/>
<comment type="caution">
    <text evidence="2">The sequence shown here is derived from an EMBL/GenBank/DDBJ whole genome shotgun (WGS) entry which is preliminary data.</text>
</comment>
<sequence>LNNFLAIDSNGQEIVQPEEYSLDLSNGTTYPPNSEVNITIKYNEKLSDRQDPEKENTETRITEEPSIEATTETPPTDGTVIRLAKFKLDQNGNVPGIVGAQFDGGFRQGVGSVLADNAVSISKLKKELRIDESTTLGPGATHNVLAFETSRDKPNSAFLLVYAYSITDGARFRWEQAYETQGGSVRQIVTFRSETGQTIEIVYKIYAVLEN</sequence>
<feature type="compositionally biased region" description="Basic and acidic residues" evidence="1">
    <location>
        <begin position="44"/>
        <end position="63"/>
    </location>
</feature>
<organism evidence="2">
    <name type="scientific">Symploca sp. SIO1C4</name>
    <dbReference type="NCBI Taxonomy" id="2607765"/>
    <lineage>
        <taxon>Bacteria</taxon>
        <taxon>Bacillati</taxon>
        <taxon>Cyanobacteriota</taxon>
        <taxon>Cyanophyceae</taxon>
        <taxon>Coleofasciculales</taxon>
        <taxon>Coleofasciculaceae</taxon>
        <taxon>Symploca</taxon>
    </lineage>
</organism>
<gene>
    <name evidence="2" type="ORF">F6J89_13560</name>
</gene>
<evidence type="ECO:0000256" key="1">
    <source>
        <dbReference type="SAM" id="MobiDB-lite"/>
    </source>
</evidence>
<reference evidence="2" key="1">
    <citation type="submission" date="2019-11" db="EMBL/GenBank/DDBJ databases">
        <title>Genomic insights into an expanded diversity of filamentous marine cyanobacteria reveals the extraordinary biosynthetic potential of Moorea and Okeania.</title>
        <authorList>
            <person name="Ferreira Leao T."/>
            <person name="Wang M."/>
            <person name="Moss N."/>
            <person name="Da Silva R."/>
            <person name="Sanders J."/>
            <person name="Nurk S."/>
            <person name="Gurevich A."/>
            <person name="Humphrey G."/>
            <person name="Reher R."/>
            <person name="Zhu Q."/>
            <person name="Belda-Ferre P."/>
            <person name="Glukhov E."/>
            <person name="Rex R."/>
            <person name="Dorrestein P.C."/>
            <person name="Knight R."/>
            <person name="Pevzner P."/>
            <person name="Gerwick W.H."/>
            <person name="Gerwick L."/>
        </authorList>
    </citation>
    <scope>NUCLEOTIDE SEQUENCE</scope>
    <source>
        <strain evidence="2">SIO1C4</strain>
    </source>
</reference>
<evidence type="ECO:0000313" key="2">
    <source>
        <dbReference type="EMBL" id="NER28621.1"/>
    </source>
</evidence>
<feature type="non-terminal residue" evidence="2">
    <location>
        <position position="1"/>
    </location>
</feature>
<name>A0A6B3NG56_9CYAN</name>
<accession>A0A6B3NG56</accession>
<feature type="region of interest" description="Disordered" evidence="1">
    <location>
        <begin position="44"/>
        <end position="76"/>
    </location>
</feature>
<dbReference type="EMBL" id="JAAHFQ010000239">
    <property type="protein sequence ID" value="NER28621.1"/>
    <property type="molecule type" value="Genomic_DNA"/>
</dbReference>
<protein>
    <submittedName>
        <fullName evidence="2">Uncharacterized protein</fullName>
    </submittedName>
</protein>
<dbReference type="AlphaFoldDB" id="A0A6B3NG56"/>